<dbReference type="EMBL" id="JADEWC010000007">
    <property type="protein sequence ID" value="MBE9221969.1"/>
    <property type="molecule type" value="Genomic_DNA"/>
</dbReference>
<gene>
    <name evidence="1" type="ORF">IQ215_04585</name>
</gene>
<dbReference type="RefSeq" id="WP_193800138.1">
    <property type="nucleotide sequence ID" value="NZ_JADEWC010000007.1"/>
</dbReference>
<comment type="caution">
    <text evidence="1">The sequence shown here is derived from an EMBL/GenBank/DDBJ whole genome shotgun (WGS) entry which is preliminary data.</text>
</comment>
<evidence type="ECO:0000313" key="2">
    <source>
        <dbReference type="Proteomes" id="UP000654604"/>
    </source>
</evidence>
<proteinExistence type="predicted"/>
<sequence length="152" mass="17718">MSHTFLLQPSSWIIKGNVTDKNQIITPFKGATIIAWDQSSWFTMKTKLVFENNHSSSENAHNLEFEYKGFLPNNKYSYSYVLKRSDFDKIEGEGWITKSSIIQRYWILGDSRRRSVLETMFQLDEDNYHFSSTMIAGNNMVNVTEGVFERHG</sequence>
<organism evidence="1 2">
    <name type="scientific">Cyanobacterium stanieri LEGE 03274</name>
    <dbReference type="NCBI Taxonomy" id="1828756"/>
    <lineage>
        <taxon>Bacteria</taxon>
        <taxon>Bacillati</taxon>
        <taxon>Cyanobacteriota</taxon>
        <taxon>Cyanophyceae</taxon>
        <taxon>Oscillatoriophycideae</taxon>
        <taxon>Chroococcales</taxon>
        <taxon>Geminocystaceae</taxon>
        <taxon>Cyanobacterium</taxon>
    </lineage>
</organism>
<name>A0ABR9V249_9CHRO</name>
<protein>
    <submittedName>
        <fullName evidence="1">Uncharacterized protein</fullName>
    </submittedName>
</protein>
<evidence type="ECO:0000313" key="1">
    <source>
        <dbReference type="EMBL" id="MBE9221969.1"/>
    </source>
</evidence>
<dbReference type="Proteomes" id="UP000654604">
    <property type="component" value="Unassembled WGS sequence"/>
</dbReference>
<keyword evidence="2" id="KW-1185">Reference proteome</keyword>
<accession>A0ABR9V249</accession>
<reference evidence="1 2" key="1">
    <citation type="submission" date="2020-10" db="EMBL/GenBank/DDBJ databases">
        <authorList>
            <person name="Castelo-Branco R."/>
            <person name="Eusebio N."/>
            <person name="Adriana R."/>
            <person name="Vieira A."/>
            <person name="Brugerolle De Fraissinette N."/>
            <person name="Rezende De Castro R."/>
            <person name="Schneider M.P."/>
            <person name="Vasconcelos V."/>
            <person name="Leao P.N."/>
        </authorList>
    </citation>
    <scope>NUCLEOTIDE SEQUENCE [LARGE SCALE GENOMIC DNA]</scope>
    <source>
        <strain evidence="1 2">LEGE 03274</strain>
    </source>
</reference>